<dbReference type="InterPro" id="IPR011250">
    <property type="entry name" value="OMP/PagP_B-barrel"/>
</dbReference>
<dbReference type="Proteomes" id="UP000250918">
    <property type="component" value="Unassembled WGS sequence"/>
</dbReference>
<accession>A0A855X6S8</accession>
<reference evidence="1 2" key="1">
    <citation type="journal article" date="2018" name="ISME J.">
        <title>A methanotrophic archaeon couples anaerobic oxidation of methane to Fe(III) reduction.</title>
        <authorList>
            <person name="Cai C."/>
            <person name="Leu A.O."/>
            <person name="Xie G.J."/>
            <person name="Guo J."/>
            <person name="Feng Y."/>
            <person name="Zhao J.X."/>
            <person name="Tyson G.W."/>
            <person name="Yuan Z."/>
            <person name="Hu S."/>
        </authorList>
    </citation>
    <scope>NUCLEOTIDE SEQUENCE [LARGE SCALE GENOMIC DNA]</scope>
    <source>
        <strain evidence="1">FeB_12</strain>
    </source>
</reference>
<dbReference type="SUPFAM" id="SSF56925">
    <property type="entry name" value="OMPA-like"/>
    <property type="match status" value="1"/>
</dbReference>
<proteinExistence type="predicted"/>
<evidence type="ECO:0008006" key="3">
    <source>
        <dbReference type="Google" id="ProtNLM"/>
    </source>
</evidence>
<dbReference type="EMBL" id="PQAP01000002">
    <property type="protein sequence ID" value="PWB76319.1"/>
    <property type="molecule type" value="Genomic_DNA"/>
</dbReference>
<organism evidence="1 2">
    <name type="scientific">candidate division GN15 bacterium</name>
    <dbReference type="NCBI Taxonomy" id="2072418"/>
    <lineage>
        <taxon>Bacteria</taxon>
        <taxon>candidate division GN15</taxon>
    </lineage>
</organism>
<comment type="caution">
    <text evidence="1">The sequence shown here is derived from an EMBL/GenBank/DDBJ whole genome shotgun (WGS) entry which is preliminary data.</text>
</comment>
<feature type="non-terminal residue" evidence="1">
    <location>
        <position position="1"/>
    </location>
</feature>
<evidence type="ECO:0000313" key="2">
    <source>
        <dbReference type="Proteomes" id="UP000250918"/>
    </source>
</evidence>
<name>A0A855X6S8_9BACT</name>
<evidence type="ECO:0000313" key="1">
    <source>
        <dbReference type="EMBL" id="PWB76319.1"/>
    </source>
</evidence>
<dbReference type="AlphaFoldDB" id="A0A855X6S8"/>
<protein>
    <recommendedName>
        <fullName evidence="3">Outer membrane protein beta-barrel domain-containing protein</fullName>
    </recommendedName>
</protein>
<gene>
    <name evidence="1" type="ORF">C3F09_00590</name>
</gene>
<sequence>FDIKLSTDQGTVTLLPTELEDKFKSTIFGWTLGVGQSFSLTPKVGVFVEGQLYLDQGKLYDKSDSGLTGTLETIRNKAFALFAGIRF</sequence>